<evidence type="ECO:0000313" key="2">
    <source>
        <dbReference type="EMBL" id="QLJ96977.1"/>
    </source>
</evidence>
<dbReference type="GO" id="GO:0006313">
    <property type="term" value="P:DNA transposition"/>
    <property type="evidence" value="ECO:0007669"/>
    <property type="project" value="InterPro"/>
</dbReference>
<proteinExistence type="predicted"/>
<dbReference type="EMBL" id="CP058905">
    <property type="protein sequence ID" value="QLJ96977.1"/>
    <property type="molecule type" value="Genomic_DNA"/>
</dbReference>
<accession>A0A7D5YAU5</accession>
<dbReference type="InterPro" id="IPR051839">
    <property type="entry name" value="RD_transcriptional_regulator"/>
</dbReference>
<reference evidence="2" key="1">
    <citation type="submission" date="2020-08" db="EMBL/GenBank/DDBJ databases">
        <title>A bifunctional nitrone conjugated secondary metabolite targeting the ribosome.</title>
        <authorList>
            <person name="Limbrick E.M."/>
            <person name="Graf M."/>
            <person name="Derewacz D.K."/>
            <person name="Nguyen F."/>
            <person name="Spraggins J.M."/>
            <person name="Wieland M."/>
            <person name="Ynigez-Gutierrez A.E."/>
            <person name="Reisman B.J."/>
            <person name="Zinshteyn B."/>
            <person name="McCulloch K."/>
            <person name="Iverson T.M."/>
            <person name="Green R."/>
            <person name="Wilson D.N."/>
            <person name="Bachmann B.O."/>
        </authorList>
    </citation>
    <scope>NUCLEOTIDE SEQUENCE</scope>
    <source>
        <strain evidence="2">Africana</strain>
    </source>
</reference>
<dbReference type="PANTHER" id="PTHR33215:SF13">
    <property type="entry name" value="PROTEIN DISTAL ANTENNA"/>
    <property type="match status" value="1"/>
</dbReference>
<keyword evidence="1" id="KW-0175">Coiled coil</keyword>
<dbReference type="SUPFAM" id="SSF46689">
    <property type="entry name" value="Homeodomain-like"/>
    <property type="match status" value="1"/>
</dbReference>
<feature type="coiled-coil region" evidence="1">
    <location>
        <begin position="68"/>
        <end position="95"/>
    </location>
</feature>
<dbReference type="PANTHER" id="PTHR33215">
    <property type="entry name" value="PROTEIN DISTAL ANTENNA"/>
    <property type="match status" value="1"/>
</dbReference>
<dbReference type="GO" id="GO:0003677">
    <property type="term" value="F:DNA binding"/>
    <property type="evidence" value="ECO:0007669"/>
    <property type="project" value="InterPro"/>
</dbReference>
<sequence length="149" mass="16362">MPPLGRPSKCTEEFRRDAVDLVCSSGRPINQVARELGMSHETLRNWVRKEDQHSRSAGVVSAGDGLSVADKDAEIARLRREVAELRQEEEILRKAAAYLAKELIEAAQQRWRAVNAPHLVALVRAGACSERGQLVERPAEPITTTAAAA</sequence>
<dbReference type="Pfam" id="PF01527">
    <property type="entry name" value="HTH_Tnp_1"/>
    <property type="match status" value="1"/>
</dbReference>
<evidence type="ECO:0000256" key="1">
    <source>
        <dbReference type="SAM" id="Coils"/>
    </source>
</evidence>
<protein>
    <submittedName>
        <fullName evidence="2">Transposase</fullName>
    </submittedName>
</protein>
<gene>
    <name evidence="2" type="ORF">HZU44_19115</name>
</gene>
<dbReference type="AlphaFoldDB" id="A0A7D5YAU5"/>
<dbReference type="GO" id="GO:0004803">
    <property type="term" value="F:transposase activity"/>
    <property type="evidence" value="ECO:0007669"/>
    <property type="project" value="InterPro"/>
</dbReference>
<name>A0A7D5YAU5_9ACTN</name>
<dbReference type="Gene3D" id="1.10.10.60">
    <property type="entry name" value="Homeodomain-like"/>
    <property type="match status" value="1"/>
</dbReference>
<dbReference type="InterPro" id="IPR002514">
    <property type="entry name" value="Transposase_8"/>
</dbReference>
<dbReference type="InterPro" id="IPR009057">
    <property type="entry name" value="Homeodomain-like_sf"/>
</dbReference>
<organism evidence="2">
    <name type="scientific">Micromonospora carbonacea</name>
    <dbReference type="NCBI Taxonomy" id="47853"/>
    <lineage>
        <taxon>Bacteria</taxon>
        <taxon>Bacillati</taxon>
        <taxon>Actinomycetota</taxon>
        <taxon>Actinomycetes</taxon>
        <taxon>Micromonosporales</taxon>
        <taxon>Micromonosporaceae</taxon>
        <taxon>Micromonospora</taxon>
    </lineage>
</organism>